<sequence>MQSELLRIESIYEEKTCTTCGRLSVDQYTNILNNFIKYKNELVPFIEIIRITLDFEPTPANYSMEICNFCKLKLQEFYIFKMRSIEARINLTERIIENSQQKLMQLENNDPFIYNTVQIVSEYIKNNSVKCIQVEETEGKILIISPSSQTNQGTIQCENKEEPLVNEFEKDECEETEFINEEILDENLMEYEDELDNDNLNDFKPSNVRRPRHADEWKCNKRKKLRNSGQAYINTKGNLVQGRVMKPACSNCRNRCNEKLTEEERQMNFNKFWALGEVVEQRKFIYNHIISKKPSRRKTVESNRSVTLEFYLDKYDSKEESVHVCKKMFKNTLAISNQVIQGVMKKYASSNFIDSRGKHERKLTEAQELAKEHVQQFPFFYVEQTMTKVQLYNMYVEQCKEKNIIPIKESNYREIFDKFNSNSFLKTERILCKQCHKYFKATDEERVALQKEHNEHIIVDKKCRDRALGRIRHKRSIERRKAEKLKAATE</sequence>
<dbReference type="InterPro" id="IPR012934">
    <property type="entry name" value="Znf_AD"/>
</dbReference>
<keyword evidence="1" id="KW-0175">Coiled coil</keyword>
<name>A0A9J6BPK4_POLVA</name>
<dbReference type="Proteomes" id="UP001107558">
    <property type="component" value="Chromosome 3"/>
</dbReference>
<protein>
    <recommendedName>
        <fullName evidence="2">ZAD domain-containing protein</fullName>
    </recommendedName>
</protein>
<evidence type="ECO:0000256" key="1">
    <source>
        <dbReference type="SAM" id="Coils"/>
    </source>
</evidence>
<dbReference type="AlphaFoldDB" id="A0A9J6BPK4"/>
<gene>
    <name evidence="3" type="ORF">PVAND_001559</name>
</gene>
<comment type="caution">
    <text evidence="3">The sequence shown here is derived from an EMBL/GenBank/DDBJ whole genome shotgun (WGS) entry which is preliminary data.</text>
</comment>
<evidence type="ECO:0000259" key="2">
    <source>
        <dbReference type="SMART" id="SM00868"/>
    </source>
</evidence>
<dbReference type="GO" id="GO:0005634">
    <property type="term" value="C:nucleus"/>
    <property type="evidence" value="ECO:0007669"/>
    <property type="project" value="InterPro"/>
</dbReference>
<feature type="coiled-coil region" evidence="1">
    <location>
        <begin position="82"/>
        <end position="109"/>
    </location>
</feature>
<proteinExistence type="predicted"/>
<evidence type="ECO:0000313" key="4">
    <source>
        <dbReference type="Proteomes" id="UP001107558"/>
    </source>
</evidence>
<feature type="domain" description="ZAD" evidence="2">
    <location>
        <begin position="16"/>
        <end position="94"/>
    </location>
</feature>
<dbReference type="SMART" id="SM00868">
    <property type="entry name" value="zf-AD"/>
    <property type="match status" value="1"/>
</dbReference>
<dbReference type="EMBL" id="JADBJN010000003">
    <property type="protein sequence ID" value="KAG5671358.1"/>
    <property type="molecule type" value="Genomic_DNA"/>
</dbReference>
<reference evidence="3" key="1">
    <citation type="submission" date="2021-03" db="EMBL/GenBank/DDBJ databases">
        <title>Chromosome level genome of the anhydrobiotic midge Polypedilum vanderplanki.</title>
        <authorList>
            <person name="Yoshida Y."/>
            <person name="Kikawada T."/>
            <person name="Gusev O."/>
        </authorList>
    </citation>
    <scope>NUCLEOTIDE SEQUENCE</scope>
    <source>
        <strain evidence="3">NIAS01</strain>
        <tissue evidence="3">Whole body or cell culture</tissue>
    </source>
</reference>
<dbReference type="PANTHER" id="PTHR10773:SF19">
    <property type="match status" value="1"/>
</dbReference>
<keyword evidence="4" id="KW-1185">Reference proteome</keyword>
<accession>A0A9J6BPK4</accession>
<dbReference type="OrthoDB" id="7765128at2759"/>
<organism evidence="3 4">
    <name type="scientific">Polypedilum vanderplanki</name>
    <name type="common">Sleeping chironomid midge</name>
    <dbReference type="NCBI Taxonomy" id="319348"/>
    <lineage>
        <taxon>Eukaryota</taxon>
        <taxon>Metazoa</taxon>
        <taxon>Ecdysozoa</taxon>
        <taxon>Arthropoda</taxon>
        <taxon>Hexapoda</taxon>
        <taxon>Insecta</taxon>
        <taxon>Pterygota</taxon>
        <taxon>Neoptera</taxon>
        <taxon>Endopterygota</taxon>
        <taxon>Diptera</taxon>
        <taxon>Nematocera</taxon>
        <taxon>Chironomoidea</taxon>
        <taxon>Chironomidae</taxon>
        <taxon>Chironominae</taxon>
        <taxon>Polypedilum</taxon>
        <taxon>Polypedilum</taxon>
    </lineage>
</organism>
<evidence type="ECO:0000313" key="3">
    <source>
        <dbReference type="EMBL" id="KAG5671358.1"/>
    </source>
</evidence>
<dbReference type="GO" id="GO:0008270">
    <property type="term" value="F:zinc ion binding"/>
    <property type="evidence" value="ECO:0007669"/>
    <property type="project" value="InterPro"/>
</dbReference>
<dbReference type="PANTHER" id="PTHR10773">
    <property type="entry name" value="DNA-DIRECTED RNA POLYMERASES I, II, AND III SUBUNIT RPABC2"/>
    <property type="match status" value="1"/>
</dbReference>